<protein>
    <submittedName>
        <fullName evidence="2">Uncharacterized protein</fullName>
    </submittedName>
</protein>
<organism evidence="2 3">
    <name type="scientific">Orbilia javanica</name>
    <dbReference type="NCBI Taxonomy" id="47235"/>
    <lineage>
        <taxon>Eukaryota</taxon>
        <taxon>Fungi</taxon>
        <taxon>Dikarya</taxon>
        <taxon>Ascomycota</taxon>
        <taxon>Pezizomycotina</taxon>
        <taxon>Orbiliomycetes</taxon>
        <taxon>Orbiliales</taxon>
        <taxon>Orbiliaceae</taxon>
        <taxon>Orbilia</taxon>
    </lineage>
</organism>
<evidence type="ECO:0000313" key="3">
    <source>
        <dbReference type="Proteomes" id="UP001313282"/>
    </source>
</evidence>
<dbReference type="AlphaFoldDB" id="A0AAN8MWJ3"/>
<dbReference type="Proteomes" id="UP001313282">
    <property type="component" value="Unassembled WGS sequence"/>
</dbReference>
<dbReference type="EMBL" id="JAVHNR010000007">
    <property type="protein sequence ID" value="KAK6336899.1"/>
    <property type="molecule type" value="Genomic_DNA"/>
</dbReference>
<name>A0AAN8MWJ3_9PEZI</name>
<comment type="caution">
    <text evidence="2">The sequence shown here is derived from an EMBL/GenBank/DDBJ whole genome shotgun (WGS) entry which is preliminary data.</text>
</comment>
<proteinExistence type="predicted"/>
<evidence type="ECO:0000256" key="1">
    <source>
        <dbReference type="SAM" id="Coils"/>
    </source>
</evidence>
<feature type="coiled-coil region" evidence="1">
    <location>
        <begin position="62"/>
        <end position="89"/>
    </location>
</feature>
<keyword evidence="3" id="KW-1185">Reference proteome</keyword>
<evidence type="ECO:0000313" key="2">
    <source>
        <dbReference type="EMBL" id="KAK6336899.1"/>
    </source>
</evidence>
<accession>A0AAN8MWJ3</accession>
<gene>
    <name evidence="2" type="ORF">TWF718_009687</name>
</gene>
<sequence>MIAPQILQTVAQLEDSHEVGGIIRGCTPLALQKNSFGSIDCEEPAQSHSNLPDKPTTTVAEYQCYDAQIQACEREISRLKARFSVLEEERQATHIALMKERKSLQELSDKVLLLARDLQKAIFDFRYSSPKYLVAPDEQNSSVLPPGGHAT</sequence>
<keyword evidence="1" id="KW-0175">Coiled coil</keyword>
<reference evidence="2 3" key="1">
    <citation type="submission" date="2019-10" db="EMBL/GenBank/DDBJ databases">
        <authorList>
            <person name="Palmer J.M."/>
        </authorList>
    </citation>
    <scope>NUCLEOTIDE SEQUENCE [LARGE SCALE GENOMIC DNA]</scope>
    <source>
        <strain evidence="2 3">TWF718</strain>
    </source>
</reference>